<feature type="compositionally biased region" description="Basic and acidic residues" evidence="1">
    <location>
        <begin position="2324"/>
        <end position="2334"/>
    </location>
</feature>
<feature type="region of interest" description="Disordered" evidence="1">
    <location>
        <begin position="2278"/>
        <end position="2571"/>
    </location>
</feature>
<sequence length="2679" mass="291272">MGKNRAPRHPQDQANSSNMPSSVPRRPPHNPRSQPHHHHQSANNGNTRGSSFTMTASSLTDTQYKGTLGISSTSHSTGSQQSQSTRGGQQQTKSYISSSSSTHSKDSAQQKLFYTSPRCELPDAKIFPTSPVKRSSLTNVDDRWNTMSQQAGQHRQDSSVLHVSRRHMTPSVLKAGVLPQVAIRVKELHLRLEQAEDMLPEWLDVISSKFQNLEHLVLTRDNPESPSAQPSRLRRLYILYRLPHLVAIDNIPVTKSERRLARPDDPNGHKVVSKDEWYHLGEGGAKQKNGTSKKNQKETTSPRRNGKQQQKQPPEPTAKQKERNDTGKKSAKKQQQQQRKSPKRNHKNDFAAKEILDFVDILERNDDDDDDEHDNADDPMLSSLAELISESGEEGYELDLDLADAIQRITGPNGKDNKTGRPESPSAGRKWDGPDGGNHNSHHNKDHHKSKSPPKKPGSKHPSPSRKATSKPTSPKKGGKDNKHGNNNKDNGNGTNSRTAPPTAQAAMSNSICEPGDQTVEDYLEDDSTVTSTYGYGHWSGACFAPFQVCTSQPKKKSKNGFSSKSKLQQTGVKAKANIVAAVAGEIAKNRKLQQLQNGPVEPVKNRKSQQQQSSAAPENNRKQQQTAVTTLALPSALKKPPPSAADPPPAKKTSDPPEKTLSPTTSKSHKYSTMVDETNQKLEMKHRKKLFRESTTSASHGGSTSAPSSRRSHKYSKLLVTVNDRVGANSSDDDSRRGSLDSSKDRMRLILGQHAEQDHETSKQKLRVTTALEKPQRQLQPSQPANMSPSKSQKQSQLHQRQQRPQKIEPLQLTLYKKEPQGVPSRAKKNKPPSILEEDEVGTMTGVSIDVVQDANCGMSVATIPSVLQRQAKVYDMEQKFKSQVTSLQLMAPPSTQAKVQSGAQPKPSTEVGTLAARRNLAGVTIDVPPHSPEDESEPPFNQPKPKQKTGHTKKENAEVNDDAKHPKQNKKTLQRQESNHSDASKSRKQRVTTKTNEAEPTAAGKRKQLLSAAMEDILGAKKSSESSEGPTDPEIVDMVLSKLGRHFATGPSAPAGVQGSGPNVSSQTKSGRGAPDVVMQQLMQMETKGASNSETHRDLQFPRLTPTSDGTSKKSSERRNLQLRLSSRSAEDSQLKALSTQERPSGEESSASEDRSDAKKRSNVKTKSQLNVSKPRGVGHSSSTSEEDHSSASSSSRNKYKTRSHHKKTKPPSQRPSSSEEVEEASSASTARKSASHGSGSRSQDSSSNQSSGAESKENFRELESRLDTLIHNAVAARPSSAPRHTTAIPQSPPESKLLSPAEQKLMAETVSKLDENLRNILEIQQNSPERRISPAERRIRRNQERSSLTSTPNDERRPNLPEVGRQHHVTINAPDETDASPLERLETTMAGLFASIMSQMSPSKRPRQLPAPDVGHQAKGNVGNKEKNRETFFSKDTKKTLDMLSNDEDSTLFVVEIEKNEVLESLTNDYQFHPPKSRTGIQAPSVVHLVDPSVQSSVTAFKAAQTQNLETLSVSPLPPSTQGGFEQKTLPTQSPFYEQSKRQEIESIAATATKVAALIMTDSELRLGQDTGLGMNETSSVEIVHTTTSQQDTVNQEGVHDDIEIIHDSLSLQNFVRGGRAHDIEIVHDTTTPQNTKHVVLVQQQRQVTIVPDAAGRASIQHVVHDMTGVEMGKDPTIIDLTDKSSTAMFPSGQMDGGWRAKNADDPTVINLVDVQSVPDKQLPSGQEQAQKTLPDEEGQAQTQKPPVEIKVQQQTQKPSPETQAQQPPQHPHQESQSQRIPPQEIQVKPTEKPAGLLLPALTHAAKPAGSPQSSTPVDTGGNGRATDISQQGSKLGMVVNLPTVYENEDPAIEEVDGQCVAAAAAGAAAGAKASGDDVTEPPSDQTVAGETDYCPEPPSDQTVAGETDCPSDMIRTNQNVGGDKTLPILPKPRIVPPQEITTPAVNPILAVLQAPIREDFSYKQRLTDKSMGFPSEVVVQNDSGSEKSPKEPALIAELLTAKPKESTLSMTSRREAYWQKHQPVTPNSGRVQSGGNGRMDSEDSRRDSPPSPKDTRPTLPREIVALLQETEISTSAEAIALLPSEIVMRIEKTLSDAGYNGQLSPGSGPPGDILGAMLEEHYSPQRSSLPRNPLSIPDDIRMMLSQVEIDRVAGRGDTRNGDMDSPALTQTNLSFPREVVAMQMPQEPSGDFASASYDGETPGVSPTYDTEQEMSWHLKSRLQYQQDPSQYLSATPSADSSIPRGGLTSFEGLPEELLLARQHILTKSYEMQFAKRPDSPETAGFRVISENGSDPSHQLSNRGRSSAVPTSLPSKIAVNDQDHQARHESSRSPSLPSKIAMNQQSGPQQSTRPPSIPSKIGTDQGESQPISARPPSLPSKIGGDQGEGSQSQPNSTRPPSLPSKINMQTQPPEQESAVPSKIAINRTGESGPAEGGNQDESLQQRPSSLPSKVLVKADGGKSPPKTSPNKTTAPSQSKSLSSPFPLQFRARLVKSLKASAQQKSSATAAAVAESTAKAESSKAVAGDGSVASSSSQADAKSSTSTDLPHQITVDNNNNNATTNNDNNATSSLLVETISITPSPAARIFKPVSSPLLKSRAKKVVARSNGELPPHNPASERRSISSISPRSDKMNRAMNRWKQQRNARSNSIIDDEEEEEEEEEAQHTDHAVSYTE</sequence>
<feature type="region of interest" description="Disordered" evidence="1">
    <location>
        <begin position="1875"/>
        <end position="1913"/>
    </location>
</feature>
<feature type="compositionally biased region" description="Low complexity" evidence="1">
    <location>
        <begin position="560"/>
        <end position="574"/>
    </location>
</feature>
<feature type="compositionally biased region" description="Acidic residues" evidence="1">
    <location>
        <begin position="2656"/>
        <end position="2667"/>
    </location>
</feature>
<feature type="compositionally biased region" description="Low complexity" evidence="1">
    <location>
        <begin position="1227"/>
        <end position="1256"/>
    </location>
</feature>
<feature type="region of interest" description="Disordered" evidence="1">
    <location>
        <begin position="590"/>
        <end position="842"/>
    </location>
</feature>
<feature type="compositionally biased region" description="Polar residues" evidence="1">
    <location>
        <begin position="893"/>
        <end position="913"/>
    </location>
</feature>
<feature type="compositionally biased region" description="Polar residues" evidence="1">
    <location>
        <begin position="1083"/>
        <end position="1095"/>
    </location>
</feature>
<feature type="compositionally biased region" description="Polar residues" evidence="1">
    <location>
        <begin position="2294"/>
        <end position="2317"/>
    </location>
</feature>
<feature type="compositionally biased region" description="Low complexity" evidence="1">
    <location>
        <begin position="695"/>
        <end position="710"/>
    </location>
</feature>
<feature type="region of interest" description="Disordered" evidence="1">
    <location>
        <begin position="2196"/>
        <end position="2218"/>
    </location>
</feature>
<keyword evidence="3" id="KW-1185">Reference proteome</keyword>
<feature type="compositionally biased region" description="Polar residues" evidence="1">
    <location>
        <begin position="2471"/>
        <end position="2488"/>
    </location>
</feature>
<feature type="compositionally biased region" description="Low complexity" evidence="1">
    <location>
        <begin position="2501"/>
        <end position="2549"/>
    </location>
</feature>
<gene>
    <name evidence="2" type="ORF">SEMRO_35_G022250.1</name>
</gene>
<feature type="compositionally biased region" description="Basic and acidic residues" evidence="1">
    <location>
        <begin position="318"/>
        <end position="328"/>
    </location>
</feature>
<feature type="region of interest" description="Disordered" evidence="1">
    <location>
        <begin position="553"/>
        <end position="574"/>
    </location>
</feature>
<feature type="compositionally biased region" description="Low complexity" evidence="1">
    <location>
        <begin position="66"/>
        <end position="102"/>
    </location>
</feature>
<feature type="compositionally biased region" description="Basic residues" evidence="1">
    <location>
        <begin position="1200"/>
        <end position="1212"/>
    </location>
</feature>
<protein>
    <submittedName>
        <fullName evidence="2">Uncharacterized protein</fullName>
    </submittedName>
</protein>
<proteinExistence type="predicted"/>
<feature type="compositionally biased region" description="Pro residues" evidence="1">
    <location>
        <begin position="640"/>
        <end position="651"/>
    </location>
</feature>
<feature type="compositionally biased region" description="Polar residues" evidence="1">
    <location>
        <begin position="2391"/>
        <end position="2417"/>
    </location>
</feature>
<feature type="region of interest" description="Disordered" evidence="1">
    <location>
        <begin position="1405"/>
        <end position="1426"/>
    </location>
</feature>
<feature type="compositionally biased region" description="Polar residues" evidence="1">
    <location>
        <begin position="2026"/>
        <end position="2035"/>
    </location>
</feature>
<feature type="region of interest" description="Disordered" evidence="1">
    <location>
        <begin position="893"/>
        <end position="1302"/>
    </location>
</feature>
<feature type="compositionally biased region" description="Polar residues" evidence="1">
    <location>
        <begin position="302"/>
        <end position="312"/>
    </location>
</feature>
<feature type="compositionally biased region" description="Polar residues" evidence="1">
    <location>
        <begin position="778"/>
        <end position="788"/>
    </location>
</feature>
<feature type="compositionally biased region" description="Basic and acidic residues" evidence="1">
    <location>
        <begin position="347"/>
        <end position="364"/>
    </location>
</feature>
<feature type="compositionally biased region" description="Basic and acidic residues" evidence="1">
    <location>
        <begin position="1113"/>
        <end position="1122"/>
    </location>
</feature>
<feature type="compositionally biased region" description="Polar residues" evidence="1">
    <location>
        <begin position="609"/>
        <end position="630"/>
    </location>
</feature>
<feature type="compositionally biased region" description="Basic residues" evidence="1">
    <location>
        <begin position="26"/>
        <end position="40"/>
    </location>
</feature>
<evidence type="ECO:0000313" key="2">
    <source>
        <dbReference type="EMBL" id="CAB9498292.1"/>
    </source>
</evidence>
<dbReference type="EMBL" id="CAICTM010000035">
    <property type="protein sequence ID" value="CAB9498292.1"/>
    <property type="molecule type" value="Genomic_DNA"/>
</dbReference>
<comment type="caution">
    <text evidence="2">The sequence shown here is derived from an EMBL/GenBank/DDBJ whole genome shotgun (WGS) entry which is preliminary data.</text>
</comment>
<feature type="region of interest" description="Disordered" evidence="1">
    <location>
        <begin position="2021"/>
        <end position="2064"/>
    </location>
</feature>
<dbReference type="OrthoDB" id="49664at2759"/>
<feature type="region of interest" description="Disordered" evidence="1">
    <location>
        <begin position="1808"/>
        <end position="1838"/>
    </location>
</feature>
<feature type="compositionally biased region" description="Acidic residues" evidence="1">
    <location>
        <begin position="391"/>
        <end position="402"/>
    </location>
</feature>
<feature type="compositionally biased region" description="Basic residues" evidence="1">
    <location>
        <begin position="440"/>
        <end position="459"/>
    </location>
</feature>
<feature type="compositionally biased region" description="Basic and acidic residues" evidence="1">
    <location>
        <begin position="734"/>
        <end position="749"/>
    </location>
</feature>
<dbReference type="Proteomes" id="UP001153069">
    <property type="component" value="Unassembled WGS sequence"/>
</dbReference>
<feature type="compositionally biased region" description="Polar residues" evidence="1">
    <location>
        <begin position="12"/>
        <end position="21"/>
    </location>
</feature>
<evidence type="ECO:0000313" key="3">
    <source>
        <dbReference type="Proteomes" id="UP001153069"/>
    </source>
</evidence>
<evidence type="ECO:0000256" key="1">
    <source>
        <dbReference type="SAM" id="MobiDB-lite"/>
    </source>
</evidence>
<feature type="compositionally biased region" description="Polar residues" evidence="1">
    <location>
        <begin position="1062"/>
        <end position="1072"/>
    </location>
</feature>
<feature type="region of interest" description="Disordered" evidence="1">
    <location>
        <begin position="1724"/>
        <end position="1786"/>
    </location>
</feature>
<organism evidence="2 3">
    <name type="scientific">Seminavis robusta</name>
    <dbReference type="NCBI Taxonomy" id="568900"/>
    <lineage>
        <taxon>Eukaryota</taxon>
        <taxon>Sar</taxon>
        <taxon>Stramenopiles</taxon>
        <taxon>Ochrophyta</taxon>
        <taxon>Bacillariophyta</taxon>
        <taxon>Bacillariophyceae</taxon>
        <taxon>Bacillariophycidae</taxon>
        <taxon>Naviculales</taxon>
        <taxon>Naviculaceae</taxon>
        <taxon>Seminavis</taxon>
    </lineage>
</organism>
<feature type="region of interest" description="Disordered" evidence="1">
    <location>
        <begin position="2608"/>
        <end position="2679"/>
    </location>
</feature>
<feature type="compositionally biased region" description="Polar residues" evidence="1">
    <location>
        <begin position="2442"/>
        <end position="2454"/>
    </location>
</feature>
<name>A0A9N8D8H0_9STRA</name>
<feature type="region of interest" description="Disordered" evidence="1">
    <location>
        <begin position="281"/>
        <end position="525"/>
    </location>
</feature>
<feature type="compositionally biased region" description="Basic and acidic residues" evidence="1">
    <location>
        <begin position="1331"/>
        <end position="1347"/>
    </location>
</feature>
<feature type="region of interest" description="Disordered" evidence="1">
    <location>
        <begin position="1327"/>
        <end position="1366"/>
    </location>
</feature>
<feature type="compositionally biased region" description="Polar residues" evidence="1">
    <location>
        <begin position="495"/>
        <end position="512"/>
    </location>
</feature>
<feature type="compositionally biased region" description="Basic and acidic residues" evidence="1">
    <location>
        <begin position="1257"/>
        <end position="1271"/>
    </location>
</feature>
<feature type="compositionally biased region" description="Acidic residues" evidence="1">
    <location>
        <begin position="365"/>
        <end position="377"/>
    </location>
</feature>
<feature type="region of interest" description="Disordered" evidence="1">
    <location>
        <begin position="1"/>
        <end position="109"/>
    </location>
</feature>
<reference evidence="2" key="1">
    <citation type="submission" date="2020-06" db="EMBL/GenBank/DDBJ databases">
        <authorList>
            <consortium name="Plant Systems Biology data submission"/>
        </authorList>
    </citation>
    <scope>NUCLEOTIDE SEQUENCE</scope>
    <source>
        <strain evidence="2">D6</strain>
    </source>
</reference>
<feature type="compositionally biased region" description="Basic and acidic residues" evidence="1">
    <location>
        <begin position="954"/>
        <end position="967"/>
    </location>
</feature>
<feature type="compositionally biased region" description="Basic and acidic residues" evidence="1">
    <location>
        <begin position="2043"/>
        <end position="2060"/>
    </location>
</feature>
<feature type="compositionally biased region" description="Polar residues" evidence="1">
    <location>
        <begin position="2335"/>
        <end position="2357"/>
    </location>
</feature>
<feature type="compositionally biased region" description="Polar residues" evidence="1">
    <location>
        <begin position="41"/>
        <end position="65"/>
    </location>
</feature>
<feature type="compositionally biased region" description="Low complexity" evidence="1">
    <location>
        <begin position="789"/>
        <end position="806"/>
    </location>
</feature>
<accession>A0A9N8D8H0</accession>
<feature type="compositionally biased region" description="Low complexity" evidence="1">
    <location>
        <begin position="2558"/>
        <end position="2571"/>
    </location>
</feature>